<dbReference type="GO" id="GO:0016747">
    <property type="term" value="F:acyltransferase activity, transferring groups other than amino-acyl groups"/>
    <property type="evidence" value="ECO:0007669"/>
    <property type="project" value="InterPro"/>
</dbReference>
<dbReference type="EMBL" id="BMPO01000004">
    <property type="protein sequence ID" value="GGJ93364.1"/>
    <property type="molecule type" value="Genomic_DNA"/>
</dbReference>
<dbReference type="AlphaFoldDB" id="A0A917PV93"/>
<dbReference type="InterPro" id="IPR052742">
    <property type="entry name" value="Mito_N-acetyltransferase"/>
</dbReference>
<keyword evidence="3" id="KW-1185">Reference proteome</keyword>
<organism evidence="2 3">
    <name type="scientific">Pseudomonas matsuisoli</name>
    <dbReference type="NCBI Taxonomy" id="1515666"/>
    <lineage>
        <taxon>Bacteria</taxon>
        <taxon>Pseudomonadati</taxon>
        <taxon>Pseudomonadota</taxon>
        <taxon>Gammaproteobacteria</taxon>
        <taxon>Pseudomonadales</taxon>
        <taxon>Pseudomonadaceae</taxon>
        <taxon>Pseudomonas</taxon>
    </lineage>
</organism>
<dbReference type="PANTHER" id="PTHR43138:SF1">
    <property type="entry name" value="N-ACETYLTRANSFERASE ACA1"/>
    <property type="match status" value="1"/>
</dbReference>
<protein>
    <submittedName>
        <fullName evidence="2">N-acetyltransferase</fullName>
    </submittedName>
</protein>
<accession>A0A917PV93</accession>
<sequence length="160" mass="17782">MNIRPIAEADFDQVWPIVRDVVQARETYALDPDMDRAAAWKLWVELRRATFVAEENGQILGTYYIKANAAGPGDHVCNCGYMTAAAARGKGVARALCEHSLETARELGFRSMQFNSVVSTNEIAVALWKKLGFQIVGTLPEAYRHATQGLVDCYVMSRKV</sequence>
<dbReference type="PANTHER" id="PTHR43138">
    <property type="entry name" value="ACETYLTRANSFERASE, GNAT FAMILY"/>
    <property type="match status" value="1"/>
</dbReference>
<comment type="caution">
    <text evidence="2">The sequence shown here is derived from an EMBL/GenBank/DDBJ whole genome shotgun (WGS) entry which is preliminary data.</text>
</comment>
<evidence type="ECO:0000259" key="1">
    <source>
        <dbReference type="PROSITE" id="PS51186"/>
    </source>
</evidence>
<dbReference type="Gene3D" id="3.40.630.30">
    <property type="match status" value="1"/>
</dbReference>
<dbReference type="SUPFAM" id="SSF55729">
    <property type="entry name" value="Acyl-CoA N-acyltransferases (Nat)"/>
    <property type="match status" value="1"/>
</dbReference>
<gene>
    <name evidence="2" type="ORF">GCM10009304_19140</name>
</gene>
<dbReference type="PROSITE" id="PS51186">
    <property type="entry name" value="GNAT"/>
    <property type="match status" value="1"/>
</dbReference>
<dbReference type="InterPro" id="IPR000182">
    <property type="entry name" value="GNAT_dom"/>
</dbReference>
<dbReference type="Pfam" id="PF00583">
    <property type="entry name" value="Acetyltransf_1"/>
    <property type="match status" value="1"/>
</dbReference>
<dbReference type="InterPro" id="IPR016181">
    <property type="entry name" value="Acyl_CoA_acyltransferase"/>
</dbReference>
<dbReference type="CDD" id="cd04301">
    <property type="entry name" value="NAT_SF"/>
    <property type="match status" value="1"/>
</dbReference>
<reference evidence="2" key="2">
    <citation type="submission" date="2020-09" db="EMBL/GenBank/DDBJ databases">
        <authorList>
            <person name="Sun Q."/>
            <person name="Ohkuma M."/>
        </authorList>
    </citation>
    <scope>NUCLEOTIDE SEQUENCE</scope>
    <source>
        <strain evidence="2">JCM 30078</strain>
    </source>
</reference>
<dbReference type="Proteomes" id="UP000635983">
    <property type="component" value="Unassembled WGS sequence"/>
</dbReference>
<name>A0A917PV93_9PSED</name>
<proteinExistence type="predicted"/>
<evidence type="ECO:0000313" key="2">
    <source>
        <dbReference type="EMBL" id="GGJ93364.1"/>
    </source>
</evidence>
<feature type="domain" description="N-acetyltransferase" evidence="1">
    <location>
        <begin position="1"/>
        <end position="160"/>
    </location>
</feature>
<evidence type="ECO:0000313" key="3">
    <source>
        <dbReference type="Proteomes" id="UP000635983"/>
    </source>
</evidence>
<dbReference type="RefSeq" id="WP_188982999.1">
    <property type="nucleotide sequence ID" value="NZ_BMPO01000004.1"/>
</dbReference>
<reference evidence="2" key="1">
    <citation type="journal article" date="2014" name="Int. J. Syst. Evol. Microbiol.">
        <title>Complete genome sequence of Corynebacterium casei LMG S-19264T (=DSM 44701T), isolated from a smear-ripened cheese.</title>
        <authorList>
            <consortium name="US DOE Joint Genome Institute (JGI-PGF)"/>
            <person name="Walter F."/>
            <person name="Albersmeier A."/>
            <person name="Kalinowski J."/>
            <person name="Ruckert C."/>
        </authorList>
    </citation>
    <scope>NUCLEOTIDE SEQUENCE</scope>
    <source>
        <strain evidence="2">JCM 30078</strain>
    </source>
</reference>